<keyword evidence="5" id="KW-1185">Reference proteome</keyword>
<dbReference type="Pfam" id="PF00583">
    <property type="entry name" value="Acetyltransf_1"/>
    <property type="match status" value="1"/>
</dbReference>
<dbReference type="EMBL" id="JAVDWU010000004">
    <property type="protein sequence ID" value="MDR7150398.1"/>
    <property type="molecule type" value="Genomic_DNA"/>
</dbReference>
<feature type="domain" description="N-acetyltransferase" evidence="3">
    <location>
        <begin position="21"/>
        <end position="177"/>
    </location>
</feature>
<evidence type="ECO:0000256" key="2">
    <source>
        <dbReference type="ARBA" id="ARBA00023315"/>
    </source>
</evidence>
<sequence length="177" mass="20237">MRFARYFPDLNTCETRLMTTLHIRPATPADTDLILQFVRELAIYEKAESEVLATPEHVQRTLFCPSPKVFGLICLDGDTPVGFAVYFFNYSTWQGRHGLYLEDLYVSPKHRGLGAGKALLRHLAQIAVEHDCGRFEWSVLDWNTPAIEFYDSLGARPQSEWIRYRLTGQGLLDLARG</sequence>
<dbReference type="InterPro" id="IPR016181">
    <property type="entry name" value="Acyl_CoA_acyltransferase"/>
</dbReference>
<evidence type="ECO:0000313" key="4">
    <source>
        <dbReference type="EMBL" id="MDR7150398.1"/>
    </source>
</evidence>
<dbReference type="InterPro" id="IPR000182">
    <property type="entry name" value="GNAT_dom"/>
</dbReference>
<reference evidence="4 5" key="1">
    <citation type="submission" date="2023-07" db="EMBL/GenBank/DDBJ databases">
        <title>Sorghum-associated microbial communities from plants grown in Nebraska, USA.</title>
        <authorList>
            <person name="Schachtman D."/>
        </authorList>
    </citation>
    <scope>NUCLEOTIDE SEQUENCE [LARGE SCALE GENOMIC DNA]</scope>
    <source>
        <strain evidence="4 5">4249</strain>
    </source>
</reference>
<gene>
    <name evidence="4" type="ORF">J2W49_002356</name>
</gene>
<keyword evidence="1" id="KW-0808">Transferase</keyword>
<keyword evidence="2" id="KW-0012">Acyltransferase</keyword>
<name>A0ABU1WMD2_9BURK</name>
<dbReference type="SUPFAM" id="SSF55729">
    <property type="entry name" value="Acyl-CoA N-acyltransferases (Nat)"/>
    <property type="match status" value="1"/>
</dbReference>
<dbReference type="InterPro" id="IPR051016">
    <property type="entry name" value="Diverse_Substrate_AcTransf"/>
</dbReference>
<organism evidence="4 5">
    <name type="scientific">Hydrogenophaga palleronii</name>
    <dbReference type="NCBI Taxonomy" id="65655"/>
    <lineage>
        <taxon>Bacteria</taxon>
        <taxon>Pseudomonadati</taxon>
        <taxon>Pseudomonadota</taxon>
        <taxon>Betaproteobacteria</taxon>
        <taxon>Burkholderiales</taxon>
        <taxon>Comamonadaceae</taxon>
        <taxon>Hydrogenophaga</taxon>
    </lineage>
</organism>
<dbReference type="PROSITE" id="PS51186">
    <property type="entry name" value="GNAT"/>
    <property type="match status" value="1"/>
</dbReference>
<dbReference type="PANTHER" id="PTHR10545">
    <property type="entry name" value="DIAMINE N-ACETYLTRANSFERASE"/>
    <property type="match status" value="1"/>
</dbReference>
<evidence type="ECO:0000259" key="3">
    <source>
        <dbReference type="PROSITE" id="PS51186"/>
    </source>
</evidence>
<dbReference type="Proteomes" id="UP001265700">
    <property type="component" value="Unassembled WGS sequence"/>
</dbReference>
<protein>
    <submittedName>
        <fullName evidence="4">GNAT superfamily N-acetyltransferase</fullName>
    </submittedName>
</protein>
<dbReference type="PANTHER" id="PTHR10545:SF29">
    <property type="entry name" value="GH14572P-RELATED"/>
    <property type="match status" value="1"/>
</dbReference>
<evidence type="ECO:0000256" key="1">
    <source>
        <dbReference type="ARBA" id="ARBA00022679"/>
    </source>
</evidence>
<proteinExistence type="predicted"/>
<comment type="caution">
    <text evidence="4">The sequence shown here is derived from an EMBL/GenBank/DDBJ whole genome shotgun (WGS) entry which is preliminary data.</text>
</comment>
<accession>A0ABU1WMD2</accession>
<evidence type="ECO:0000313" key="5">
    <source>
        <dbReference type="Proteomes" id="UP001265700"/>
    </source>
</evidence>
<dbReference type="Gene3D" id="3.40.630.30">
    <property type="match status" value="1"/>
</dbReference>
<dbReference type="CDD" id="cd04301">
    <property type="entry name" value="NAT_SF"/>
    <property type="match status" value="1"/>
</dbReference>